<dbReference type="Pfam" id="PF13715">
    <property type="entry name" value="CarbopepD_reg_2"/>
    <property type="match status" value="1"/>
</dbReference>
<dbReference type="EMBL" id="CP055156">
    <property type="protein sequence ID" value="QNF34793.1"/>
    <property type="molecule type" value="Genomic_DNA"/>
</dbReference>
<name>A0A7G7GCA9_9BACT</name>
<evidence type="ECO:0000256" key="1">
    <source>
        <dbReference type="SAM" id="SignalP"/>
    </source>
</evidence>
<dbReference type="InterPro" id="IPR008969">
    <property type="entry name" value="CarboxyPept-like_regulatory"/>
</dbReference>
<gene>
    <name evidence="2" type="ORF">HUW51_19435</name>
</gene>
<keyword evidence="1" id="KW-0732">Signal</keyword>
<evidence type="ECO:0000313" key="2">
    <source>
        <dbReference type="EMBL" id="QNF34793.1"/>
    </source>
</evidence>
<evidence type="ECO:0008006" key="4">
    <source>
        <dbReference type="Google" id="ProtNLM"/>
    </source>
</evidence>
<accession>A0A7G7GCA9</accession>
<protein>
    <recommendedName>
        <fullName evidence="4">Carboxypeptidase-like regulatory domain-containing protein</fullName>
    </recommendedName>
</protein>
<dbReference type="AlphaFoldDB" id="A0A7G7GCA9"/>
<reference evidence="2 3" key="1">
    <citation type="journal article" date="2018" name="Int. J. Syst. Evol. Microbiol.">
        <title>Adhaeribacter swui sp. nov., isolated from wet mud.</title>
        <authorList>
            <person name="Kim D.U."/>
            <person name="Kim K.W."/>
            <person name="Kang M.S."/>
            <person name="Kim J.Y."/>
            <person name="Jang J.H."/>
            <person name="Kim M.K."/>
        </authorList>
    </citation>
    <scope>NUCLEOTIDE SEQUENCE [LARGE SCALE GENOMIC DNA]</scope>
    <source>
        <strain evidence="2 3">KCTC 52873</strain>
    </source>
</reference>
<sequence>MAKPNRLFLLISALWFVFAFAQNTSAQNNLARRVSVNVQQQRLADALDELSRQGNFYFSYNSNIIPEDSLVTVVAQNQSIRDVLDEILPGYFEYKEAPRYVILRPAPYQLLLKTDKIQEKKHGYIISGHVVDAQTGAQISGASIYEKRLLLSTLSDADGFFKIKAKTQDHSLALTVTKELYQEITVNILSSVTITPGNNNAFGYDPEESRQVERTGFGRFLISSRQRIQSLNLSGFFANSPFQASLTPGLSSHGMLSSQVVNKFSLNVLGGYTAGVNGVEWAGAFNINKKNAQFMQAAGLFNMVGGNMRGVQFAGLSNTVLHDVNGVQAAGLFNRSKGTHTGVQAAGLINTASKTVNGAQIAGISNYSKSQLQGIQVAGLLNIVNQDIKGWQIAGLGNISRKNLQGTQIGGLANISHGEIHGIQIAGLYNYAKKLRGLQVGIVNKADSSAGISLGILNFIKGGYRKVSLSANELTNTNISLKTGNATLYSIISAGVHVAPATSKRYNLEFGLGHDFLLSKRFALSTELTSVNMYFRNQDKFYDFIRTKAKLQVNCGKKISVFAGPTFSLFTNSNKLTPAEFSQNLPPKNYPTISFSSDVKGWLGWETGISLF</sequence>
<dbReference type="Proteomes" id="UP000515237">
    <property type="component" value="Chromosome"/>
</dbReference>
<dbReference type="Gene3D" id="2.60.40.1120">
    <property type="entry name" value="Carboxypeptidase-like, regulatory domain"/>
    <property type="match status" value="1"/>
</dbReference>
<feature type="signal peptide" evidence="1">
    <location>
        <begin position="1"/>
        <end position="21"/>
    </location>
</feature>
<organism evidence="2 3">
    <name type="scientific">Adhaeribacter swui</name>
    <dbReference type="NCBI Taxonomy" id="2086471"/>
    <lineage>
        <taxon>Bacteria</taxon>
        <taxon>Pseudomonadati</taxon>
        <taxon>Bacteroidota</taxon>
        <taxon>Cytophagia</taxon>
        <taxon>Cytophagales</taxon>
        <taxon>Hymenobacteraceae</taxon>
        <taxon>Adhaeribacter</taxon>
    </lineage>
</organism>
<dbReference type="RefSeq" id="WP_185271287.1">
    <property type="nucleotide sequence ID" value="NZ_CP055156.1"/>
</dbReference>
<proteinExistence type="predicted"/>
<feature type="chain" id="PRO_5028975929" description="Carboxypeptidase-like regulatory domain-containing protein" evidence="1">
    <location>
        <begin position="22"/>
        <end position="612"/>
    </location>
</feature>
<keyword evidence="3" id="KW-1185">Reference proteome</keyword>
<evidence type="ECO:0000313" key="3">
    <source>
        <dbReference type="Proteomes" id="UP000515237"/>
    </source>
</evidence>
<dbReference type="KEGG" id="aswu:HUW51_19435"/>
<dbReference type="SUPFAM" id="SSF49464">
    <property type="entry name" value="Carboxypeptidase regulatory domain-like"/>
    <property type="match status" value="1"/>
</dbReference>